<evidence type="ECO:0000313" key="2">
    <source>
        <dbReference type="Proteomes" id="UP000828390"/>
    </source>
</evidence>
<accession>A0A9D4S3C0</accession>
<protein>
    <submittedName>
        <fullName evidence="1">Uncharacterized protein</fullName>
    </submittedName>
</protein>
<keyword evidence="2" id="KW-1185">Reference proteome</keyword>
<comment type="caution">
    <text evidence="1">The sequence shown here is derived from an EMBL/GenBank/DDBJ whole genome shotgun (WGS) entry which is preliminary data.</text>
</comment>
<dbReference type="Proteomes" id="UP000828390">
    <property type="component" value="Unassembled WGS sequence"/>
</dbReference>
<sequence>MLSVLVARLKLVSARQDTTNLGLMHAVHNYHWVQEVVQCTMAIQLHLATLEMLLVWAEFVSVLETTTDLETTHVVQNYHWV</sequence>
<name>A0A9D4S3C0_DREPO</name>
<dbReference type="EMBL" id="JAIWYP010000001">
    <property type="protein sequence ID" value="KAH3889035.1"/>
    <property type="molecule type" value="Genomic_DNA"/>
</dbReference>
<evidence type="ECO:0000313" key="1">
    <source>
        <dbReference type="EMBL" id="KAH3889035.1"/>
    </source>
</evidence>
<proteinExistence type="predicted"/>
<reference evidence="1" key="1">
    <citation type="journal article" date="2019" name="bioRxiv">
        <title>The Genome of the Zebra Mussel, Dreissena polymorpha: A Resource for Invasive Species Research.</title>
        <authorList>
            <person name="McCartney M.A."/>
            <person name="Auch B."/>
            <person name="Kono T."/>
            <person name="Mallez S."/>
            <person name="Zhang Y."/>
            <person name="Obille A."/>
            <person name="Becker A."/>
            <person name="Abrahante J.E."/>
            <person name="Garbe J."/>
            <person name="Badalamenti J.P."/>
            <person name="Herman A."/>
            <person name="Mangelson H."/>
            <person name="Liachko I."/>
            <person name="Sullivan S."/>
            <person name="Sone E.D."/>
            <person name="Koren S."/>
            <person name="Silverstein K.A.T."/>
            <person name="Beckman K.B."/>
            <person name="Gohl D.M."/>
        </authorList>
    </citation>
    <scope>NUCLEOTIDE SEQUENCE</scope>
    <source>
        <strain evidence="1">Duluth1</strain>
        <tissue evidence="1">Whole animal</tissue>
    </source>
</reference>
<reference evidence="1" key="2">
    <citation type="submission" date="2020-11" db="EMBL/GenBank/DDBJ databases">
        <authorList>
            <person name="McCartney M.A."/>
            <person name="Auch B."/>
            <person name="Kono T."/>
            <person name="Mallez S."/>
            <person name="Becker A."/>
            <person name="Gohl D.M."/>
            <person name="Silverstein K.A.T."/>
            <person name="Koren S."/>
            <person name="Bechman K.B."/>
            <person name="Herman A."/>
            <person name="Abrahante J.E."/>
            <person name="Garbe J."/>
        </authorList>
    </citation>
    <scope>NUCLEOTIDE SEQUENCE</scope>
    <source>
        <strain evidence="1">Duluth1</strain>
        <tissue evidence="1">Whole animal</tissue>
    </source>
</reference>
<dbReference type="AlphaFoldDB" id="A0A9D4S3C0"/>
<organism evidence="1 2">
    <name type="scientific">Dreissena polymorpha</name>
    <name type="common">Zebra mussel</name>
    <name type="synonym">Mytilus polymorpha</name>
    <dbReference type="NCBI Taxonomy" id="45954"/>
    <lineage>
        <taxon>Eukaryota</taxon>
        <taxon>Metazoa</taxon>
        <taxon>Spiralia</taxon>
        <taxon>Lophotrochozoa</taxon>
        <taxon>Mollusca</taxon>
        <taxon>Bivalvia</taxon>
        <taxon>Autobranchia</taxon>
        <taxon>Heteroconchia</taxon>
        <taxon>Euheterodonta</taxon>
        <taxon>Imparidentia</taxon>
        <taxon>Neoheterodontei</taxon>
        <taxon>Myida</taxon>
        <taxon>Dreissenoidea</taxon>
        <taxon>Dreissenidae</taxon>
        <taxon>Dreissena</taxon>
    </lineage>
</organism>
<gene>
    <name evidence="1" type="ORF">DPMN_013081</name>
</gene>